<evidence type="ECO:0000313" key="2">
    <source>
        <dbReference type="Proteomes" id="UP001597045"/>
    </source>
</evidence>
<reference evidence="2" key="1">
    <citation type="journal article" date="2019" name="Int. J. Syst. Evol. Microbiol.">
        <title>The Global Catalogue of Microorganisms (GCM) 10K type strain sequencing project: providing services to taxonomists for standard genome sequencing and annotation.</title>
        <authorList>
            <consortium name="The Broad Institute Genomics Platform"/>
            <consortium name="The Broad Institute Genome Sequencing Center for Infectious Disease"/>
            <person name="Wu L."/>
            <person name="Ma J."/>
        </authorList>
    </citation>
    <scope>NUCLEOTIDE SEQUENCE [LARGE SCALE GENOMIC DNA]</scope>
    <source>
        <strain evidence="2">JCM 31486</strain>
    </source>
</reference>
<sequence length="76" mass="8578">ERRFHDALAEILLDLLGRLGLRLTVEPHNAVVTMVRLYETMLERAILDELPDTLDNSYLTQVLPRLLTALIAPAPS</sequence>
<keyword evidence="2" id="KW-1185">Reference proteome</keyword>
<proteinExistence type="predicted"/>
<dbReference type="Proteomes" id="UP001597045">
    <property type="component" value="Unassembled WGS sequence"/>
</dbReference>
<gene>
    <name evidence="1" type="ORF">ACFQ1S_26200</name>
</gene>
<protein>
    <submittedName>
        <fullName evidence="1">TetR/AcrR family transcriptional regulator</fullName>
    </submittedName>
</protein>
<evidence type="ECO:0000313" key="1">
    <source>
        <dbReference type="EMBL" id="MFD1048775.1"/>
    </source>
</evidence>
<feature type="non-terminal residue" evidence="1">
    <location>
        <position position="1"/>
    </location>
</feature>
<accession>A0ABW3MI68</accession>
<organism evidence="1 2">
    <name type="scientific">Kibdelosporangium lantanae</name>
    <dbReference type="NCBI Taxonomy" id="1497396"/>
    <lineage>
        <taxon>Bacteria</taxon>
        <taxon>Bacillati</taxon>
        <taxon>Actinomycetota</taxon>
        <taxon>Actinomycetes</taxon>
        <taxon>Pseudonocardiales</taxon>
        <taxon>Pseudonocardiaceae</taxon>
        <taxon>Kibdelosporangium</taxon>
    </lineage>
</organism>
<dbReference type="EMBL" id="JBHTIS010001787">
    <property type="protein sequence ID" value="MFD1048775.1"/>
    <property type="molecule type" value="Genomic_DNA"/>
</dbReference>
<comment type="caution">
    <text evidence="1">The sequence shown here is derived from an EMBL/GenBank/DDBJ whole genome shotgun (WGS) entry which is preliminary data.</text>
</comment>
<name>A0ABW3MI68_9PSEU</name>